<organism evidence="1 2">
    <name type="scientific">Armillaria gallica</name>
    <name type="common">Bulbous honey fungus</name>
    <name type="synonym">Armillaria bulbosa</name>
    <dbReference type="NCBI Taxonomy" id="47427"/>
    <lineage>
        <taxon>Eukaryota</taxon>
        <taxon>Fungi</taxon>
        <taxon>Dikarya</taxon>
        <taxon>Basidiomycota</taxon>
        <taxon>Agaricomycotina</taxon>
        <taxon>Agaricomycetes</taxon>
        <taxon>Agaricomycetidae</taxon>
        <taxon>Agaricales</taxon>
        <taxon>Marasmiineae</taxon>
        <taxon>Physalacriaceae</taxon>
        <taxon>Armillaria</taxon>
    </lineage>
</organism>
<gene>
    <name evidence="1" type="ORF">ARMGADRAFT_1037803</name>
</gene>
<protein>
    <submittedName>
        <fullName evidence="1">Uncharacterized protein</fullName>
    </submittedName>
</protein>
<dbReference type="AlphaFoldDB" id="A0A2H3CYR4"/>
<sequence length="194" mass="21614">MSKSALALSWGGKGLNESNSKAFSEDICIGYGLYLDVDGVIQAWYASYMEHPLMVAFPIPRCGCVRMHVIQIENEESGGWFEAFINIHTGEVVSATDFVSGHSPTMQQSSTSLNFTYTDNDSLAPTIAANPNAPRTNMFYIVNGVHASSICMVSSRHTWPYETDDWPKDWAMFADLRSGRYGTKLVMSILDREY</sequence>
<dbReference type="Proteomes" id="UP000217790">
    <property type="component" value="Unassembled WGS sequence"/>
</dbReference>
<dbReference type="InParanoid" id="A0A2H3CYR4"/>
<evidence type="ECO:0000313" key="2">
    <source>
        <dbReference type="Proteomes" id="UP000217790"/>
    </source>
</evidence>
<dbReference type="OrthoDB" id="3227768at2759"/>
<proteinExistence type="predicted"/>
<evidence type="ECO:0000313" key="1">
    <source>
        <dbReference type="EMBL" id="PBK83638.1"/>
    </source>
</evidence>
<dbReference type="EMBL" id="KZ293705">
    <property type="protein sequence ID" value="PBK83638.1"/>
    <property type="molecule type" value="Genomic_DNA"/>
</dbReference>
<name>A0A2H3CYR4_ARMGA</name>
<keyword evidence="2" id="KW-1185">Reference proteome</keyword>
<accession>A0A2H3CYR4</accession>
<reference evidence="2" key="1">
    <citation type="journal article" date="2017" name="Nat. Ecol. Evol.">
        <title>Genome expansion and lineage-specific genetic innovations in the forest pathogenic fungi Armillaria.</title>
        <authorList>
            <person name="Sipos G."/>
            <person name="Prasanna A.N."/>
            <person name="Walter M.C."/>
            <person name="O'Connor E."/>
            <person name="Balint B."/>
            <person name="Krizsan K."/>
            <person name="Kiss B."/>
            <person name="Hess J."/>
            <person name="Varga T."/>
            <person name="Slot J."/>
            <person name="Riley R."/>
            <person name="Boka B."/>
            <person name="Rigling D."/>
            <person name="Barry K."/>
            <person name="Lee J."/>
            <person name="Mihaltcheva S."/>
            <person name="LaButti K."/>
            <person name="Lipzen A."/>
            <person name="Waldron R."/>
            <person name="Moloney N.M."/>
            <person name="Sperisen C."/>
            <person name="Kredics L."/>
            <person name="Vagvoelgyi C."/>
            <person name="Patrignani A."/>
            <person name="Fitzpatrick D."/>
            <person name="Nagy I."/>
            <person name="Doyle S."/>
            <person name="Anderson J.B."/>
            <person name="Grigoriev I.V."/>
            <person name="Gueldener U."/>
            <person name="Muensterkoetter M."/>
            <person name="Nagy L.G."/>
        </authorList>
    </citation>
    <scope>NUCLEOTIDE SEQUENCE [LARGE SCALE GENOMIC DNA]</scope>
    <source>
        <strain evidence="2">Ar21-2</strain>
    </source>
</reference>